<dbReference type="GO" id="GO:0003997">
    <property type="term" value="F:acyl-CoA oxidase activity"/>
    <property type="evidence" value="ECO:0007669"/>
    <property type="project" value="InterPro"/>
</dbReference>
<dbReference type="InterPro" id="IPR012258">
    <property type="entry name" value="Acyl-CoA_oxidase"/>
</dbReference>
<dbReference type="GO" id="GO:0055088">
    <property type="term" value="P:lipid homeostasis"/>
    <property type="evidence" value="ECO:0007669"/>
    <property type="project" value="TreeGrafter"/>
</dbReference>
<accession>A0A2S2PSN1</accession>
<comment type="pathway">
    <text evidence="1">Lipid metabolism; peroxisomal fatty acid beta-oxidation.</text>
</comment>
<dbReference type="GO" id="GO:0005504">
    <property type="term" value="F:fatty acid binding"/>
    <property type="evidence" value="ECO:0007669"/>
    <property type="project" value="TreeGrafter"/>
</dbReference>
<evidence type="ECO:0000256" key="1">
    <source>
        <dbReference type="ARBA" id="ARBA00004846"/>
    </source>
</evidence>
<dbReference type="Pfam" id="PF22924">
    <property type="entry name" value="ACOX_C_alpha1"/>
    <property type="match status" value="1"/>
</dbReference>
<proteinExistence type="predicted"/>
<dbReference type="GO" id="GO:0005777">
    <property type="term" value="C:peroxisome"/>
    <property type="evidence" value="ECO:0007669"/>
    <property type="project" value="InterPro"/>
</dbReference>
<dbReference type="EMBL" id="GGMR01019768">
    <property type="protein sequence ID" value="MBY32387.1"/>
    <property type="molecule type" value="Transcribed_RNA"/>
</dbReference>
<dbReference type="PANTHER" id="PTHR10909">
    <property type="entry name" value="ELECTRON TRANSPORT OXIDOREDUCTASE"/>
    <property type="match status" value="1"/>
</dbReference>
<protein>
    <submittedName>
        <fullName evidence="3">Putative peroxisomal acyl-coenzyme A oxidase 1</fullName>
    </submittedName>
</protein>
<dbReference type="PANTHER" id="PTHR10909:SF250">
    <property type="entry name" value="PEROXISOMAL ACYL-COENZYME A OXIDASE 1"/>
    <property type="match status" value="1"/>
</dbReference>
<evidence type="ECO:0000259" key="2">
    <source>
        <dbReference type="Pfam" id="PF22924"/>
    </source>
</evidence>
<dbReference type="SUPFAM" id="SSF47203">
    <property type="entry name" value="Acyl-CoA dehydrogenase C-terminal domain-like"/>
    <property type="match status" value="1"/>
</dbReference>
<organism evidence="3">
    <name type="scientific">Schizaphis graminum</name>
    <name type="common">Green bug aphid</name>
    <dbReference type="NCBI Taxonomy" id="13262"/>
    <lineage>
        <taxon>Eukaryota</taxon>
        <taxon>Metazoa</taxon>
        <taxon>Ecdysozoa</taxon>
        <taxon>Arthropoda</taxon>
        <taxon>Hexapoda</taxon>
        <taxon>Insecta</taxon>
        <taxon>Pterygota</taxon>
        <taxon>Neoptera</taxon>
        <taxon>Paraneoptera</taxon>
        <taxon>Hemiptera</taxon>
        <taxon>Sternorrhyncha</taxon>
        <taxon>Aphidomorpha</taxon>
        <taxon>Aphidoidea</taxon>
        <taxon>Aphididae</taxon>
        <taxon>Aphidini</taxon>
        <taxon>Schizaphis</taxon>
    </lineage>
</organism>
<dbReference type="Gene3D" id="1.20.140.10">
    <property type="entry name" value="Butyryl-CoA Dehydrogenase, subunit A, domain 3"/>
    <property type="match status" value="1"/>
</dbReference>
<dbReference type="AlphaFoldDB" id="A0A2S2PSN1"/>
<reference evidence="3" key="1">
    <citation type="submission" date="2018-04" db="EMBL/GenBank/DDBJ databases">
        <title>Transcriptome of Schizaphis graminum biotype I.</title>
        <authorList>
            <person name="Scully E.D."/>
            <person name="Geib S.M."/>
            <person name="Palmer N.A."/>
            <person name="Koch K."/>
            <person name="Bradshaw J."/>
            <person name="Heng-Moss T."/>
            <person name="Sarath G."/>
        </authorList>
    </citation>
    <scope>NUCLEOTIDE SEQUENCE</scope>
</reference>
<name>A0A2S2PSN1_SCHGA</name>
<feature type="domain" description="Acyl-CoA oxidase C-alpha1" evidence="2">
    <location>
        <begin position="8"/>
        <end position="130"/>
    </location>
</feature>
<gene>
    <name evidence="3" type="ORF">g.53496</name>
</gene>
<sequence length="179" mass="20267">MYVFIQRNSEREPQILDYQTQQYKLFPVIASSLVYKFAAKWLWDKYSAVTSQLERGDLVQLPELHAMACCLKAVGTSDASISVTSCRLACGGHGYMNCSNLPNIYALITATETYEGENTVLLLQTARFLIKSYESMQMGNNMSMLETLSYLERYSSLKRLPWTTTLDCMASAFFQVAGR</sequence>
<dbReference type="InterPro" id="IPR055060">
    <property type="entry name" value="ACOX_C_alpha1"/>
</dbReference>
<dbReference type="GO" id="GO:0071949">
    <property type="term" value="F:FAD binding"/>
    <property type="evidence" value="ECO:0007669"/>
    <property type="project" value="InterPro"/>
</dbReference>
<dbReference type="InterPro" id="IPR036250">
    <property type="entry name" value="AcylCo_DH-like_C"/>
</dbReference>
<dbReference type="GO" id="GO:0033540">
    <property type="term" value="P:fatty acid beta-oxidation using acyl-CoA oxidase"/>
    <property type="evidence" value="ECO:0007669"/>
    <property type="project" value="TreeGrafter"/>
</dbReference>
<evidence type="ECO:0000313" key="3">
    <source>
        <dbReference type="EMBL" id="MBY32387.1"/>
    </source>
</evidence>